<dbReference type="OrthoDB" id="1492759at2"/>
<evidence type="ECO:0000259" key="2">
    <source>
        <dbReference type="Pfam" id="PF18942"/>
    </source>
</evidence>
<dbReference type="STRING" id="1453498.LG45_12555"/>
<gene>
    <name evidence="3" type="ORF">LG45_12555</name>
</gene>
<dbReference type="AlphaFoldDB" id="A0A095TXH6"/>
<name>A0A095TXH6_9FLAO</name>
<feature type="chain" id="PRO_5001911758" description="DUF5689 domain-containing protein" evidence="1">
    <location>
        <begin position="24"/>
        <end position="465"/>
    </location>
</feature>
<dbReference type="EMBL" id="JRHH01000005">
    <property type="protein sequence ID" value="KGD67053.1"/>
    <property type="molecule type" value="Genomic_DNA"/>
</dbReference>
<keyword evidence="4" id="KW-1185">Reference proteome</keyword>
<proteinExistence type="predicted"/>
<dbReference type="NCBIfam" id="NF038128">
    <property type="entry name" value="choice_anch_J"/>
    <property type="match status" value="1"/>
</dbReference>
<sequence length="465" mass="50635">MKKIILKSLLLVTISLGITSCINDDSYSTPTNTLETFELTTTTTVAAVNDDATTTPVEYTADDIIEAYVTSSDESGTFYKSISFQTIPADGSAPIGFSVPIDVTTLYGEGFTPGRKVYIKLKGLYTAEVFGSLQIGSLFEGGIGRISVFEYKNHLFPSATIVDEDTFVRTLTLAEAYTNANQNTLVELDEVQFTDSSINDGTNNRTYYDVDSGGGATNHLLTALTGGTQRIIRFSSFAIFTGNEVAQGSGKIRGVLSKFNSDFQFIVRYESDIKLNNPRVDVYPAIVGNANVFSASLNEPFTSYNTTNQTNFPKYINDAAKGSRYWQLKSFSSNKYIEMSSFNGSGSPGIPANTLFFVPVDFTAASTFTFKEEIRFNAGLALKVYYVKSENYTPGQQVNMSLFTNITSGFTGISYPAIGSSENAFNSAGIYEIPPTLTGTGYFVFEYIGTTTVTTTVQIDDIVIN</sequence>
<feature type="domain" description="DUF5689" evidence="2">
    <location>
        <begin position="40"/>
        <end position="273"/>
    </location>
</feature>
<evidence type="ECO:0000313" key="3">
    <source>
        <dbReference type="EMBL" id="KGD67053.1"/>
    </source>
</evidence>
<accession>A0A095TXH6</accession>
<protein>
    <recommendedName>
        <fullName evidence="2">DUF5689 domain-containing protein</fullName>
    </recommendedName>
</protein>
<dbReference type="RefSeq" id="WP_035127565.1">
    <property type="nucleotide sequence ID" value="NZ_JRHH01000005.1"/>
</dbReference>
<feature type="signal peptide" evidence="1">
    <location>
        <begin position="1"/>
        <end position="23"/>
    </location>
</feature>
<evidence type="ECO:0000313" key="4">
    <source>
        <dbReference type="Proteomes" id="UP000029554"/>
    </source>
</evidence>
<reference evidence="3 4" key="1">
    <citation type="submission" date="2014-09" db="EMBL/GenBank/DDBJ databases">
        <title>Whole Genome Shotgun of Flavobacterium aquatile LMG 4008.</title>
        <authorList>
            <person name="Gale A.N."/>
            <person name="Pipes S.E."/>
            <person name="Newman J.D."/>
        </authorList>
    </citation>
    <scope>NUCLEOTIDE SEQUENCE [LARGE SCALE GENOMIC DNA]</scope>
    <source>
        <strain evidence="3 4">LMG 4008</strain>
    </source>
</reference>
<dbReference type="Pfam" id="PF18942">
    <property type="entry name" value="DUF5689"/>
    <property type="match status" value="1"/>
</dbReference>
<dbReference type="Proteomes" id="UP000029554">
    <property type="component" value="Unassembled WGS sequence"/>
</dbReference>
<dbReference type="PROSITE" id="PS51257">
    <property type="entry name" value="PROKAR_LIPOPROTEIN"/>
    <property type="match status" value="1"/>
</dbReference>
<dbReference type="eggNOG" id="COG4085">
    <property type="taxonomic scope" value="Bacteria"/>
</dbReference>
<comment type="caution">
    <text evidence="3">The sequence shown here is derived from an EMBL/GenBank/DDBJ whole genome shotgun (WGS) entry which is preliminary data.</text>
</comment>
<dbReference type="InterPro" id="IPR043744">
    <property type="entry name" value="DUF5689"/>
</dbReference>
<organism evidence="3 4">
    <name type="scientific">Flavobacterium aquatile LMG 4008 = ATCC 11947</name>
    <dbReference type="NCBI Taxonomy" id="1453498"/>
    <lineage>
        <taxon>Bacteria</taxon>
        <taxon>Pseudomonadati</taxon>
        <taxon>Bacteroidota</taxon>
        <taxon>Flavobacteriia</taxon>
        <taxon>Flavobacteriales</taxon>
        <taxon>Flavobacteriaceae</taxon>
        <taxon>Flavobacterium</taxon>
    </lineage>
</organism>
<evidence type="ECO:0000256" key="1">
    <source>
        <dbReference type="SAM" id="SignalP"/>
    </source>
</evidence>
<keyword evidence="1" id="KW-0732">Signal</keyword>